<name>A0A2W7P1Q3_9BACT</name>
<organism evidence="2 3">
    <name type="scientific">Breznakibacter xylanolyticus</name>
    <dbReference type="NCBI Taxonomy" id="990"/>
    <lineage>
        <taxon>Bacteria</taxon>
        <taxon>Pseudomonadati</taxon>
        <taxon>Bacteroidota</taxon>
        <taxon>Bacteroidia</taxon>
        <taxon>Marinilabiliales</taxon>
        <taxon>Marinilabiliaceae</taxon>
        <taxon>Breznakibacter</taxon>
    </lineage>
</organism>
<proteinExistence type="predicted"/>
<dbReference type="EMBL" id="QKZK01000009">
    <property type="protein sequence ID" value="PZX17382.1"/>
    <property type="molecule type" value="Genomic_DNA"/>
</dbReference>
<dbReference type="RefSeq" id="WP_111445113.1">
    <property type="nucleotide sequence ID" value="NZ_QKZK01000009.1"/>
</dbReference>
<keyword evidence="3" id="KW-1185">Reference proteome</keyword>
<comment type="caution">
    <text evidence="2">The sequence shown here is derived from an EMBL/GenBank/DDBJ whole genome shotgun (WGS) entry which is preliminary data.</text>
</comment>
<dbReference type="AlphaFoldDB" id="A0A2W7P1Q3"/>
<dbReference type="InterPro" id="IPR046228">
    <property type="entry name" value="DUF6261"/>
</dbReference>
<dbReference type="Pfam" id="PF19775">
    <property type="entry name" value="DUF6261"/>
    <property type="match status" value="1"/>
</dbReference>
<dbReference type="Proteomes" id="UP000249239">
    <property type="component" value="Unassembled WGS sequence"/>
</dbReference>
<evidence type="ECO:0000313" key="3">
    <source>
        <dbReference type="Proteomes" id="UP000249239"/>
    </source>
</evidence>
<protein>
    <submittedName>
        <fullName evidence="2">Uncharacterized protein</fullName>
    </submittedName>
</protein>
<accession>A0A2W7P1Q3</accession>
<gene>
    <name evidence="2" type="ORF">LX69_01431</name>
</gene>
<dbReference type="OrthoDB" id="1150508at2"/>
<sequence>MKTLPLNLTHCHFDDHYRFHSTMVELIEKHIPRHIGAPAAWSDYTALLLLAHEAIMKAHSHDAYRRLADADFQRELIFTSLLEMVAALTRHFDPEKRATAQLAHKLLLRCQKAAQKGYHHETRAIDHLLTMTRDNHARLFEQLQLTDWMTELNHKNMAFAHIMEHHCPENLSQADIRIKQVRPLLDAAFARLCEHIQARILFDNCPKCLVLLNTIREQMRDFAPRHDSSAPSASRPQKTAVHCVN</sequence>
<feature type="region of interest" description="Disordered" evidence="1">
    <location>
        <begin position="223"/>
        <end position="245"/>
    </location>
</feature>
<reference evidence="2 3" key="1">
    <citation type="submission" date="2018-06" db="EMBL/GenBank/DDBJ databases">
        <title>Genomic Encyclopedia of Archaeal and Bacterial Type Strains, Phase II (KMG-II): from individual species to whole genera.</title>
        <authorList>
            <person name="Goeker M."/>
        </authorList>
    </citation>
    <scope>NUCLEOTIDE SEQUENCE [LARGE SCALE GENOMIC DNA]</scope>
    <source>
        <strain evidence="2 3">DSM 6779</strain>
    </source>
</reference>
<evidence type="ECO:0000256" key="1">
    <source>
        <dbReference type="SAM" id="MobiDB-lite"/>
    </source>
</evidence>
<evidence type="ECO:0000313" key="2">
    <source>
        <dbReference type="EMBL" id="PZX17382.1"/>
    </source>
</evidence>